<name>A0ABW1DL90_9DEIO</name>
<dbReference type="EMBL" id="JBHSOH010000008">
    <property type="protein sequence ID" value="MFC5848589.1"/>
    <property type="molecule type" value="Genomic_DNA"/>
</dbReference>
<accession>A0ABW1DL90</accession>
<dbReference type="Gene3D" id="3.40.1580.10">
    <property type="entry name" value="SMI1/KNR4-like"/>
    <property type="match status" value="1"/>
</dbReference>
<evidence type="ECO:0000313" key="3">
    <source>
        <dbReference type="Proteomes" id="UP001595979"/>
    </source>
</evidence>
<comment type="caution">
    <text evidence="2">The sequence shown here is derived from an EMBL/GenBank/DDBJ whole genome shotgun (WGS) entry which is preliminary data.</text>
</comment>
<dbReference type="Pfam" id="PF09346">
    <property type="entry name" value="SMI1_KNR4"/>
    <property type="match status" value="1"/>
</dbReference>
<dbReference type="InterPro" id="IPR037883">
    <property type="entry name" value="Knr4/Smi1-like_sf"/>
</dbReference>
<keyword evidence="3" id="KW-1185">Reference proteome</keyword>
<proteinExistence type="predicted"/>
<evidence type="ECO:0000259" key="1">
    <source>
        <dbReference type="SMART" id="SM00860"/>
    </source>
</evidence>
<gene>
    <name evidence="2" type="ORF">ACFPQ6_09725</name>
</gene>
<reference evidence="3" key="1">
    <citation type="journal article" date="2019" name="Int. J. Syst. Evol. Microbiol.">
        <title>The Global Catalogue of Microorganisms (GCM) 10K type strain sequencing project: providing services to taxonomists for standard genome sequencing and annotation.</title>
        <authorList>
            <consortium name="The Broad Institute Genomics Platform"/>
            <consortium name="The Broad Institute Genome Sequencing Center for Infectious Disease"/>
            <person name="Wu L."/>
            <person name="Ma J."/>
        </authorList>
    </citation>
    <scope>NUCLEOTIDE SEQUENCE [LARGE SCALE GENOMIC DNA]</scope>
    <source>
        <strain evidence="3">CGMCC 1.15053</strain>
    </source>
</reference>
<evidence type="ECO:0000313" key="2">
    <source>
        <dbReference type="EMBL" id="MFC5848589.1"/>
    </source>
</evidence>
<organism evidence="2 3">
    <name type="scientific">Deinococcus petrolearius</name>
    <dbReference type="NCBI Taxonomy" id="1751295"/>
    <lineage>
        <taxon>Bacteria</taxon>
        <taxon>Thermotogati</taxon>
        <taxon>Deinococcota</taxon>
        <taxon>Deinococci</taxon>
        <taxon>Deinococcales</taxon>
        <taxon>Deinococcaceae</taxon>
        <taxon>Deinococcus</taxon>
    </lineage>
</organism>
<dbReference type="Proteomes" id="UP001595979">
    <property type="component" value="Unassembled WGS sequence"/>
</dbReference>
<dbReference type="SUPFAM" id="SSF160631">
    <property type="entry name" value="SMI1/KNR4-like"/>
    <property type="match status" value="1"/>
</dbReference>
<sequence length="159" mass="18364">MRDIDVTDSEQPVTTAELDQFEQEHNLIIPEVYRAFLLEHNGGSPSPENFKVEMEPRPHTRRSQTRLFGTAVEFFLSLDAEDVSISALWPYVTEGRLQSGMFPIAYCGGDLLCISTRENTLHQIFYWFSEEEYDAQAEGDRNLYFVASSFDTFLDKLYD</sequence>
<protein>
    <submittedName>
        <fullName evidence="2">SMI1/KNR4 family protein</fullName>
    </submittedName>
</protein>
<dbReference type="SMART" id="SM00860">
    <property type="entry name" value="SMI1_KNR4"/>
    <property type="match status" value="1"/>
</dbReference>
<feature type="domain" description="Knr4/Smi1-like" evidence="1">
    <location>
        <begin position="12"/>
        <end position="156"/>
    </location>
</feature>
<dbReference type="InterPro" id="IPR018958">
    <property type="entry name" value="Knr4/Smi1-like_dom"/>
</dbReference>
<dbReference type="RefSeq" id="WP_380048784.1">
    <property type="nucleotide sequence ID" value="NZ_JBHSOH010000008.1"/>
</dbReference>